<accession>A0A848LIW8</accession>
<evidence type="ECO:0000256" key="1">
    <source>
        <dbReference type="SAM" id="MobiDB-lite"/>
    </source>
</evidence>
<keyword evidence="4" id="KW-1185">Reference proteome</keyword>
<dbReference type="Pfam" id="PF13761">
    <property type="entry name" value="DUF4166"/>
    <property type="match status" value="1"/>
</dbReference>
<evidence type="ECO:0000313" key="3">
    <source>
        <dbReference type="EMBL" id="NMO17671.1"/>
    </source>
</evidence>
<name>A0A848LIW8_9BACT</name>
<feature type="domain" description="DUF4166" evidence="2">
    <location>
        <begin position="327"/>
        <end position="432"/>
    </location>
</feature>
<evidence type="ECO:0000313" key="4">
    <source>
        <dbReference type="Proteomes" id="UP000518300"/>
    </source>
</evidence>
<dbReference type="AlphaFoldDB" id="A0A848LIW8"/>
<evidence type="ECO:0000259" key="2">
    <source>
        <dbReference type="Pfam" id="PF13761"/>
    </source>
</evidence>
<feature type="region of interest" description="Disordered" evidence="1">
    <location>
        <begin position="1"/>
        <end position="26"/>
    </location>
</feature>
<comment type="caution">
    <text evidence="3">The sequence shown here is derived from an EMBL/GenBank/DDBJ whole genome shotgun (WGS) entry which is preliminary data.</text>
</comment>
<proteinExistence type="predicted"/>
<feature type="compositionally biased region" description="Polar residues" evidence="1">
    <location>
        <begin position="1"/>
        <end position="12"/>
    </location>
</feature>
<dbReference type="Proteomes" id="UP000518300">
    <property type="component" value="Unassembled WGS sequence"/>
</dbReference>
<dbReference type="InterPro" id="IPR025311">
    <property type="entry name" value="DUF4166"/>
</dbReference>
<dbReference type="EMBL" id="JABBJJ010000106">
    <property type="protein sequence ID" value="NMO17671.1"/>
    <property type="molecule type" value="Genomic_DNA"/>
</dbReference>
<sequence length="478" mass="52963">MEDSAITGSEASRPSPRRAHVPPFVDDLTPTELDDARRWLPGASHEALRAFVLRQRASRRAVALLADFYSSHPCRMARVHLLVASAVALGRFWGLSEPFARLGQAVLPVDALGRPRTPAWAAYARACEEGLPLEIRDERWIEAHMRDALQAREAGLEAAFREEARSHEGEPLWRLLVQHLELTLGSRFFDQPALAGAVPGEAAIAHSMAVTLGRMLRAGWSLLQHYALATARAVLFPRWPGRPGLVDERRAAWLLLSSFITAWAAAGVYRRGVRALHRGQSVGPADGWPLLAATLGEDVARVDPRVVRFYGNPGAWAVRTSVELRTRKARVIAWVATRLLGQGVSEHGARAFPSRFRTFRREDGSMHFVRELYCDGVLRVFDSDFVVRKGRLYEVFVEHGLEVELDARVLEGGGLSLRGRRVRWHGLPVPLFGLCVEFRTHPAPDGSESVDIIGTLSPEAGTEPPLGSIHYQAWRATA</sequence>
<reference evidence="3 4" key="1">
    <citation type="submission" date="2020-04" db="EMBL/GenBank/DDBJ databases">
        <title>Draft genome of Pyxidicoccus fallax type strain.</title>
        <authorList>
            <person name="Whitworth D.E."/>
        </authorList>
    </citation>
    <scope>NUCLEOTIDE SEQUENCE [LARGE SCALE GENOMIC DNA]</scope>
    <source>
        <strain evidence="3 4">DSM 14698</strain>
    </source>
</reference>
<dbReference type="RefSeq" id="WP_169346951.1">
    <property type="nucleotide sequence ID" value="NZ_JABBJJ010000106.1"/>
</dbReference>
<protein>
    <recommendedName>
        <fullName evidence="2">DUF4166 domain-containing protein</fullName>
    </recommendedName>
</protein>
<organism evidence="3 4">
    <name type="scientific">Pyxidicoccus fallax</name>
    <dbReference type="NCBI Taxonomy" id="394095"/>
    <lineage>
        <taxon>Bacteria</taxon>
        <taxon>Pseudomonadati</taxon>
        <taxon>Myxococcota</taxon>
        <taxon>Myxococcia</taxon>
        <taxon>Myxococcales</taxon>
        <taxon>Cystobacterineae</taxon>
        <taxon>Myxococcaceae</taxon>
        <taxon>Pyxidicoccus</taxon>
    </lineage>
</organism>
<gene>
    <name evidence="3" type="ORF">HG543_22850</name>
</gene>